<feature type="domain" description="DUF4218" evidence="2">
    <location>
        <begin position="556"/>
        <end position="662"/>
    </location>
</feature>
<dbReference type="Pfam" id="PF13960">
    <property type="entry name" value="DUF4218"/>
    <property type="match status" value="1"/>
</dbReference>
<protein>
    <recommendedName>
        <fullName evidence="2">DUF4218 domain-containing protein</fullName>
    </recommendedName>
</protein>
<comment type="caution">
    <text evidence="3">The sequence shown here is derived from an EMBL/GenBank/DDBJ whole genome shotgun (WGS) entry which is preliminary data.</text>
</comment>
<feature type="region of interest" description="Disordered" evidence="1">
    <location>
        <begin position="930"/>
        <end position="969"/>
    </location>
</feature>
<dbReference type="PANTHER" id="PTHR48258">
    <property type="entry name" value="DUF4218 DOMAIN-CONTAINING PROTEIN-RELATED"/>
    <property type="match status" value="1"/>
</dbReference>
<evidence type="ECO:0000313" key="3">
    <source>
        <dbReference type="EMBL" id="KAL3681546.1"/>
    </source>
</evidence>
<sequence length="969" mass="110268">MARLPLDDATRKGHRDMKLLRREINDAKRAGKKYMKCPCKDCENARSILLRNVQGHLLKHERFSPTRIWRNRDVRDWDSSDSEYVHDVRNDTRADGTDRAVRHGFVFDSNEDRYSHTSHSEDARDEQCSTPTSFDQGIDIQGMLSEAFAACDSLRAEPNNASEAQGSEGLEDLEQSFQTGVDEEQAGNPGQTDVDELEALRDACAPLYQGASISKLSFIIVLFNIFATHGCPNVALDEVISFLRKTVLPKGNSCPASRAQAKQIMGKLGLSYTSIDACPAGCVLFRREHEHLSQCPVCGQNRFKQVGKRPVPLRVLRHFPLLPRMKRMFQCKEIAKLMRWSNENKSSDGLVRHTADSKQWKAIDKKWPEFAMDARNVRFGLALDGVNPFFDKSTVWSSWPVLLFNDNLPPWLVSKKFFIHMSLLVSGPQSITTKNVDVFLAPLIKELQQLWEGYDVFDVAASENFNLRGMLIWTINDYPALGLISGQNTYGPMGCVCCGSRVYSEYAKLLHKPLFMAINITFRLATHTCNGGMHNTLTTKPKTDILLLDLRLKRHLCVKVWNPSDYNSLREEVAITMCLLEMHFPPSFFDIMTHLVVHLVEELDICGPVATRWMYPMEWYLGHLKRSVRSSARPEACMAEGYIMEEALGFTAEYMTQFEPVRVRVWDQEEEDGISNEVLEGKKSTRILTECERDLAHRYVLQNTTCMQQYVSEYEQLRSEGRLEAEVSMERWITDRVHHSADAVSDNIVLNLAYKPSFRAITCCKLKSYGNHYRVDVDGNIGYTTYDSGVATLYLEDSNDDVPVILMKCDWVVADWSRNRGTMKVDSQGFLVANFRKMLPPESDPFIFPSQVEQVFFGDADDFPGWKVVLRKESRTRRVVDERTEVDGWENNLCQGLMSPLELSTTMPVADLTQAQPLSREDTLRAGLHLNNTADNEGTSTDSVGEYNNNRDYSDSDSDSIQLREESDS</sequence>
<name>A0ABD3GS87_9MARC</name>
<accession>A0ABD3GS87</accession>
<evidence type="ECO:0000259" key="2">
    <source>
        <dbReference type="Pfam" id="PF13960"/>
    </source>
</evidence>
<feature type="region of interest" description="Disordered" evidence="1">
    <location>
        <begin position="111"/>
        <end position="131"/>
    </location>
</feature>
<feature type="compositionally biased region" description="Basic and acidic residues" evidence="1">
    <location>
        <begin position="111"/>
        <end position="127"/>
    </location>
</feature>
<evidence type="ECO:0000313" key="4">
    <source>
        <dbReference type="Proteomes" id="UP001633002"/>
    </source>
</evidence>
<feature type="compositionally biased region" description="Polar residues" evidence="1">
    <location>
        <begin position="930"/>
        <end position="951"/>
    </location>
</feature>
<organism evidence="3 4">
    <name type="scientific">Riccia sorocarpa</name>
    <dbReference type="NCBI Taxonomy" id="122646"/>
    <lineage>
        <taxon>Eukaryota</taxon>
        <taxon>Viridiplantae</taxon>
        <taxon>Streptophyta</taxon>
        <taxon>Embryophyta</taxon>
        <taxon>Marchantiophyta</taxon>
        <taxon>Marchantiopsida</taxon>
        <taxon>Marchantiidae</taxon>
        <taxon>Marchantiales</taxon>
        <taxon>Ricciaceae</taxon>
        <taxon>Riccia</taxon>
    </lineage>
</organism>
<evidence type="ECO:0000256" key="1">
    <source>
        <dbReference type="SAM" id="MobiDB-lite"/>
    </source>
</evidence>
<reference evidence="3 4" key="1">
    <citation type="submission" date="2024-09" db="EMBL/GenBank/DDBJ databases">
        <title>Chromosome-scale assembly of Riccia sorocarpa.</title>
        <authorList>
            <person name="Paukszto L."/>
        </authorList>
    </citation>
    <scope>NUCLEOTIDE SEQUENCE [LARGE SCALE GENOMIC DNA]</scope>
    <source>
        <strain evidence="3">LP-2024</strain>
        <tissue evidence="3">Aerial parts of the thallus</tissue>
    </source>
</reference>
<gene>
    <name evidence="3" type="ORF">R1sor_024502</name>
</gene>
<proteinExistence type="predicted"/>
<dbReference type="EMBL" id="JBJQOH010000007">
    <property type="protein sequence ID" value="KAL3681546.1"/>
    <property type="molecule type" value="Genomic_DNA"/>
</dbReference>
<dbReference type="Proteomes" id="UP001633002">
    <property type="component" value="Unassembled WGS sequence"/>
</dbReference>
<keyword evidence="4" id="KW-1185">Reference proteome</keyword>
<dbReference type="InterPro" id="IPR025452">
    <property type="entry name" value="DUF4218"/>
</dbReference>
<dbReference type="Pfam" id="PF02992">
    <property type="entry name" value="Transposase_21"/>
    <property type="match status" value="1"/>
</dbReference>
<dbReference type="AlphaFoldDB" id="A0ABD3GS87"/>
<dbReference type="InterPro" id="IPR004242">
    <property type="entry name" value="Transposase_21"/>
</dbReference>